<dbReference type="InterPro" id="IPR050275">
    <property type="entry name" value="PGM_Phosphatase"/>
</dbReference>
<dbReference type="CDD" id="cd07067">
    <property type="entry name" value="HP_PGM_like"/>
    <property type="match status" value="1"/>
</dbReference>
<gene>
    <name evidence="2" type="ORF">IF1G_03895</name>
</gene>
<dbReference type="SMART" id="SM00855">
    <property type="entry name" value="PGAM"/>
    <property type="match status" value="1"/>
</dbReference>
<dbReference type="AlphaFoldDB" id="A0A545W3V3"/>
<dbReference type="Gene3D" id="3.40.50.1240">
    <property type="entry name" value="Phosphoglycerate mutase-like"/>
    <property type="match status" value="1"/>
</dbReference>
<keyword evidence="3" id="KW-1185">Reference proteome</keyword>
<dbReference type="PANTHER" id="PTHR48100">
    <property type="entry name" value="BROAD-SPECIFICITY PHOSPHATASE YOR283W-RELATED"/>
    <property type="match status" value="1"/>
</dbReference>
<dbReference type="OrthoDB" id="496981at2759"/>
<evidence type="ECO:0000313" key="3">
    <source>
        <dbReference type="Proteomes" id="UP000315783"/>
    </source>
</evidence>
<organism evidence="2 3">
    <name type="scientific">Cordyceps javanica</name>
    <dbReference type="NCBI Taxonomy" id="43265"/>
    <lineage>
        <taxon>Eukaryota</taxon>
        <taxon>Fungi</taxon>
        <taxon>Dikarya</taxon>
        <taxon>Ascomycota</taxon>
        <taxon>Pezizomycotina</taxon>
        <taxon>Sordariomycetes</taxon>
        <taxon>Hypocreomycetidae</taxon>
        <taxon>Hypocreales</taxon>
        <taxon>Cordycipitaceae</taxon>
        <taxon>Cordyceps</taxon>
    </lineage>
</organism>
<dbReference type="EMBL" id="SPUK01000004">
    <property type="protein sequence ID" value="TQV98152.1"/>
    <property type="molecule type" value="Genomic_DNA"/>
</dbReference>
<reference evidence="2 3" key="1">
    <citation type="journal article" date="2019" name="Appl. Microbiol. Biotechnol.">
        <title>Genome sequence of Isaria javanica and comparative genome analysis insights into family S53 peptidase evolution in fungal entomopathogens.</title>
        <authorList>
            <person name="Lin R."/>
            <person name="Zhang X."/>
            <person name="Xin B."/>
            <person name="Zou M."/>
            <person name="Gao Y."/>
            <person name="Qin F."/>
            <person name="Hu Q."/>
            <person name="Xie B."/>
            <person name="Cheng X."/>
        </authorList>
    </citation>
    <scope>NUCLEOTIDE SEQUENCE [LARGE SCALE GENOMIC DNA]</scope>
    <source>
        <strain evidence="2 3">IJ1G</strain>
    </source>
</reference>
<evidence type="ECO:0000256" key="1">
    <source>
        <dbReference type="SAM" id="MobiDB-lite"/>
    </source>
</evidence>
<dbReference type="Proteomes" id="UP000315783">
    <property type="component" value="Unassembled WGS sequence"/>
</dbReference>
<dbReference type="SUPFAM" id="SSF53254">
    <property type="entry name" value="Phosphoglycerate mutase-like"/>
    <property type="match status" value="1"/>
</dbReference>
<dbReference type="Pfam" id="PF00300">
    <property type="entry name" value="His_Phos_1"/>
    <property type="match status" value="1"/>
</dbReference>
<comment type="caution">
    <text evidence="2">The sequence shown here is derived from an EMBL/GenBank/DDBJ whole genome shotgun (WGS) entry which is preliminary data.</text>
</comment>
<accession>A0A545W3V3</accession>
<evidence type="ECO:0000313" key="2">
    <source>
        <dbReference type="EMBL" id="TQV98152.1"/>
    </source>
</evidence>
<dbReference type="GO" id="GO:0005737">
    <property type="term" value="C:cytoplasm"/>
    <property type="evidence" value="ECO:0007669"/>
    <property type="project" value="TreeGrafter"/>
</dbReference>
<name>A0A545W3V3_9HYPO</name>
<proteinExistence type="predicted"/>
<dbReference type="InterPro" id="IPR029033">
    <property type="entry name" value="His_PPase_superfam"/>
</dbReference>
<feature type="region of interest" description="Disordered" evidence="1">
    <location>
        <begin position="73"/>
        <end position="94"/>
    </location>
</feature>
<protein>
    <submittedName>
        <fullName evidence="2">Phosphoglycerate mutase</fullName>
    </submittedName>
</protein>
<dbReference type="PANTHER" id="PTHR48100:SF54">
    <property type="entry name" value="PHOSPHATASE SPAC5H10.03-RELATED"/>
    <property type="match status" value="1"/>
</dbReference>
<dbReference type="GO" id="GO:0016791">
    <property type="term" value="F:phosphatase activity"/>
    <property type="evidence" value="ECO:0007669"/>
    <property type="project" value="TreeGrafter"/>
</dbReference>
<dbReference type="InterPro" id="IPR013078">
    <property type="entry name" value="His_Pase_superF_clade-1"/>
</dbReference>
<sequence length="271" mass="30204">MPPTIHLVRHAQGFHNLCVENETLRDPDLTPLGEQQCLDLRAAFPHHARLTRLVASPMRRTLWTCIRAFGRTDGNDDDDSDSNSNSRTAADHPAPYPIIALDTLQELSDLPSDTGSSVAALAGEFGGRADLSRVRDGLWTDKLGDTPFEPTKDKIEARARESRRALRDMAAEDGPDSHIVVVTHGAFLHFLTDEFQDIPNGNATSWKNCEYRSYQFTDPTGADEDAAIVETDESWRRRRGDKPRLSKHDLDELRVVAQGRIVPHLKAAAHL</sequence>